<dbReference type="Pfam" id="PF13966">
    <property type="entry name" value="zf-RVT"/>
    <property type="match status" value="1"/>
</dbReference>
<organism evidence="2">
    <name type="scientific">Fagus sylvatica</name>
    <name type="common">Beechnut</name>
    <dbReference type="NCBI Taxonomy" id="28930"/>
    <lineage>
        <taxon>Eukaryota</taxon>
        <taxon>Viridiplantae</taxon>
        <taxon>Streptophyta</taxon>
        <taxon>Embryophyta</taxon>
        <taxon>Tracheophyta</taxon>
        <taxon>Spermatophyta</taxon>
        <taxon>Magnoliopsida</taxon>
        <taxon>eudicotyledons</taxon>
        <taxon>Gunneridae</taxon>
        <taxon>Pentapetalae</taxon>
        <taxon>rosids</taxon>
        <taxon>fabids</taxon>
        <taxon>Fagales</taxon>
        <taxon>Fagaceae</taxon>
        <taxon>Fagus</taxon>
    </lineage>
</organism>
<reference evidence="2" key="1">
    <citation type="submission" date="2018-02" db="EMBL/GenBank/DDBJ databases">
        <authorList>
            <person name="Cohen D.B."/>
            <person name="Kent A.D."/>
        </authorList>
    </citation>
    <scope>NUCLEOTIDE SEQUENCE</scope>
</reference>
<feature type="domain" description="Reverse transcriptase zinc-binding" evidence="1">
    <location>
        <begin position="323"/>
        <end position="405"/>
    </location>
</feature>
<dbReference type="InterPro" id="IPR026960">
    <property type="entry name" value="RVT-Znf"/>
</dbReference>
<dbReference type="EMBL" id="OIVN01001578">
    <property type="protein sequence ID" value="SPC95534.1"/>
    <property type="molecule type" value="Genomic_DNA"/>
</dbReference>
<dbReference type="PANTHER" id="PTHR33116">
    <property type="entry name" value="REVERSE TRANSCRIPTASE ZINC-BINDING DOMAIN-CONTAINING PROTEIN-RELATED-RELATED"/>
    <property type="match status" value="1"/>
</dbReference>
<gene>
    <name evidence="2" type="ORF">FSB_LOCUS23416</name>
</gene>
<dbReference type="AlphaFoldDB" id="A0A2N9G8U5"/>
<protein>
    <recommendedName>
        <fullName evidence="1">Reverse transcriptase zinc-binding domain-containing protein</fullName>
    </recommendedName>
</protein>
<accession>A0A2N9G8U5</accession>
<evidence type="ECO:0000259" key="1">
    <source>
        <dbReference type="Pfam" id="PF13966"/>
    </source>
</evidence>
<name>A0A2N9G8U5_FAGSY</name>
<sequence>MHLWVERQTLDFVLIANECLDSRLKSHIPGIICKLDIERAYDHVSWESLLYIQERMGFGCRWIEWMKACISSVRFLVMVNGSPLWFLWKFEGSSSRVNLSKSEMVAIEDVRNIIALADFMCCQVGGLPLNYLGMPLGASYKSELIWNPILEKLERRLAANQIEKIQHNFLWGGMVDYFKHHLVDWNTVCSPIAQGGLGVRKIVPLNKALLGKWLWQFGSEEDQLWRQGNRVRLWHDRWCGDIVLKDAFPTLFACTSHQDITIDSCFITQGETLHQTWDVAFNRNFNDWELETMVDFLNFLNSHLPGREGEAELRWKWKSSGIFYTKSYYNVLRSNMASKTFPWKSIWGAKAPKRVNFFIWTSAWGKILTNDNLMRQGYVMVNWYCMCQGHCETMDHILLHCPKTVRLCHYVVRSFGVQWVLPATVMDLLFSWRNWLGKHSSSIWNLVPACLMWTIWKERNCRIFDYLESSDGQILVAILRS</sequence>
<proteinExistence type="predicted"/>
<dbReference type="PANTHER" id="PTHR33116:SF78">
    <property type="entry name" value="OS12G0587133 PROTEIN"/>
    <property type="match status" value="1"/>
</dbReference>
<evidence type="ECO:0000313" key="2">
    <source>
        <dbReference type="EMBL" id="SPC95534.1"/>
    </source>
</evidence>